<dbReference type="InParanoid" id="A0A401GR55"/>
<name>A0A401GR55_9APHY</name>
<evidence type="ECO:0000313" key="1">
    <source>
        <dbReference type="EMBL" id="GBE84696.1"/>
    </source>
</evidence>
<dbReference type="AlphaFoldDB" id="A0A401GR55"/>
<proteinExistence type="predicted"/>
<dbReference type="GeneID" id="38781613"/>
<sequence length="341" mass="38498">MARCMQIDELVRPITYMIYEASGKCELARIARTCRAICEPSLDIIWEDMDELCPLFKLLPPYSCNLVDVDKVLDRFEQTFTACDEFEVAPQGSIGEASCIDSELPVAKLPLQRRMVSREIDLKPFQDYASRIKTFTWNFETQDNPTVSTIQSVFGELGSSAGLLPNLRVLYWKMPQGDLLPLVTRLPGENLEKLVLYHNAIPVVVKTLEQLRLSSRLRNLKALEFSVPLSEELGDEEAQNKLGDEVARILENTASLHRLSYMFSFLPRLTVQALAKRQTSTHVQIDVRERDLLALQALAVGNVFPNLISLVLHLDTLAKGTLALFGSICLPRPKVCTFRSR</sequence>
<reference evidence="1 2" key="1">
    <citation type="journal article" date="2018" name="Sci. Rep.">
        <title>Genome sequence of the cauliflower mushroom Sparassis crispa (Hanabiratake) and its association with beneficial usage.</title>
        <authorList>
            <person name="Kiyama R."/>
            <person name="Furutani Y."/>
            <person name="Kawaguchi K."/>
            <person name="Nakanishi T."/>
        </authorList>
    </citation>
    <scope>NUCLEOTIDE SEQUENCE [LARGE SCALE GENOMIC DNA]</scope>
</reference>
<keyword evidence="2" id="KW-1185">Reference proteome</keyword>
<accession>A0A401GR55</accession>
<evidence type="ECO:0000313" key="2">
    <source>
        <dbReference type="Proteomes" id="UP000287166"/>
    </source>
</evidence>
<comment type="caution">
    <text evidence="1">The sequence shown here is derived from an EMBL/GenBank/DDBJ whole genome shotgun (WGS) entry which is preliminary data.</text>
</comment>
<dbReference type="EMBL" id="BFAD01000006">
    <property type="protein sequence ID" value="GBE84696.1"/>
    <property type="molecule type" value="Genomic_DNA"/>
</dbReference>
<dbReference type="RefSeq" id="XP_027615609.1">
    <property type="nucleotide sequence ID" value="XM_027759808.1"/>
</dbReference>
<evidence type="ECO:0008006" key="3">
    <source>
        <dbReference type="Google" id="ProtNLM"/>
    </source>
</evidence>
<dbReference type="OrthoDB" id="3174539at2759"/>
<protein>
    <recommendedName>
        <fullName evidence="3">F-box domain-containing protein</fullName>
    </recommendedName>
</protein>
<gene>
    <name evidence="1" type="ORF">SCP_0606750</name>
</gene>
<dbReference type="Proteomes" id="UP000287166">
    <property type="component" value="Unassembled WGS sequence"/>
</dbReference>
<organism evidence="1 2">
    <name type="scientific">Sparassis crispa</name>
    <dbReference type="NCBI Taxonomy" id="139825"/>
    <lineage>
        <taxon>Eukaryota</taxon>
        <taxon>Fungi</taxon>
        <taxon>Dikarya</taxon>
        <taxon>Basidiomycota</taxon>
        <taxon>Agaricomycotina</taxon>
        <taxon>Agaricomycetes</taxon>
        <taxon>Polyporales</taxon>
        <taxon>Sparassidaceae</taxon>
        <taxon>Sparassis</taxon>
    </lineage>
</organism>